<accession>A0ABQ8TBQ8</accession>
<reference evidence="2 3" key="1">
    <citation type="journal article" date="2022" name="Allergy">
        <title>Genome assembly and annotation of Periplaneta americana reveal a comprehensive cockroach allergen profile.</title>
        <authorList>
            <person name="Wang L."/>
            <person name="Xiong Q."/>
            <person name="Saelim N."/>
            <person name="Wang L."/>
            <person name="Nong W."/>
            <person name="Wan A.T."/>
            <person name="Shi M."/>
            <person name="Liu X."/>
            <person name="Cao Q."/>
            <person name="Hui J.H.L."/>
            <person name="Sookrung N."/>
            <person name="Leung T.F."/>
            <person name="Tungtrongchitr A."/>
            <person name="Tsui S.K.W."/>
        </authorList>
    </citation>
    <scope>NUCLEOTIDE SEQUENCE [LARGE SCALE GENOMIC DNA]</scope>
    <source>
        <strain evidence="2">PWHHKU_190912</strain>
    </source>
</reference>
<evidence type="ECO:0000256" key="1">
    <source>
        <dbReference type="SAM" id="MobiDB-lite"/>
    </source>
</evidence>
<dbReference type="EMBL" id="JAJSOF020000013">
    <property type="protein sequence ID" value="KAJ4443526.1"/>
    <property type="molecule type" value="Genomic_DNA"/>
</dbReference>
<comment type="caution">
    <text evidence="2">The sequence shown here is derived from an EMBL/GenBank/DDBJ whole genome shotgun (WGS) entry which is preliminary data.</text>
</comment>
<sequence>MAGLCEGGNEPPGSLKAIKRPEGCRFGYMVRTHRRVKLENPLALQCESCSTFYPYDEAGRGCELARKNRGAEAAQKLNLTSSPHRRKRHSSGEDDGGTGFSAALRRAPPPVPPALLRRIGVKEVTGVGKRRASVKVARITLEIRMGLKLKRVLHGRGGVGSLLGGGHLTCRSRDMTRAHGEILNVVDTVLQEIVQALQICFVESGSDAVDVVLQKVTQALSTMLFSK</sequence>
<dbReference type="Proteomes" id="UP001148838">
    <property type="component" value="Unassembled WGS sequence"/>
</dbReference>
<keyword evidence="3" id="KW-1185">Reference proteome</keyword>
<name>A0ABQ8TBQ8_PERAM</name>
<protein>
    <submittedName>
        <fullName evidence="2">Uncharacterized protein</fullName>
    </submittedName>
</protein>
<dbReference type="PANTHER" id="PTHR21608:SF7">
    <property type="entry name" value="KINESIN-LIKE PROTEIN CG14535"/>
    <property type="match status" value="1"/>
</dbReference>
<dbReference type="InterPro" id="IPR027640">
    <property type="entry name" value="Kinesin-like_fam"/>
</dbReference>
<dbReference type="PANTHER" id="PTHR21608">
    <property type="entry name" value="KINESIN-LIKE PROTEIN CG14535"/>
    <property type="match status" value="1"/>
</dbReference>
<evidence type="ECO:0000313" key="2">
    <source>
        <dbReference type="EMBL" id="KAJ4443526.1"/>
    </source>
</evidence>
<evidence type="ECO:0000313" key="3">
    <source>
        <dbReference type="Proteomes" id="UP001148838"/>
    </source>
</evidence>
<gene>
    <name evidence="2" type="ORF">ANN_05198</name>
</gene>
<organism evidence="2 3">
    <name type="scientific">Periplaneta americana</name>
    <name type="common">American cockroach</name>
    <name type="synonym">Blatta americana</name>
    <dbReference type="NCBI Taxonomy" id="6978"/>
    <lineage>
        <taxon>Eukaryota</taxon>
        <taxon>Metazoa</taxon>
        <taxon>Ecdysozoa</taxon>
        <taxon>Arthropoda</taxon>
        <taxon>Hexapoda</taxon>
        <taxon>Insecta</taxon>
        <taxon>Pterygota</taxon>
        <taxon>Neoptera</taxon>
        <taxon>Polyneoptera</taxon>
        <taxon>Dictyoptera</taxon>
        <taxon>Blattodea</taxon>
        <taxon>Blattoidea</taxon>
        <taxon>Blattidae</taxon>
        <taxon>Blattinae</taxon>
        <taxon>Periplaneta</taxon>
    </lineage>
</organism>
<feature type="region of interest" description="Disordered" evidence="1">
    <location>
        <begin position="72"/>
        <end position="107"/>
    </location>
</feature>
<proteinExistence type="predicted"/>